<dbReference type="InterPro" id="IPR027357">
    <property type="entry name" value="DOCKER_dom"/>
</dbReference>
<keyword evidence="5" id="KW-1185">Reference proteome</keyword>
<keyword evidence="1" id="KW-0344">Guanine-nucleotide releasing factor</keyword>
<dbReference type="Pfam" id="PF20422">
    <property type="entry name" value="DHR-2_Lobe_B"/>
    <property type="match status" value="1"/>
</dbReference>
<dbReference type="Gene3D" id="1.20.58.740">
    <property type="match status" value="1"/>
</dbReference>
<gene>
    <name evidence="4" type="ORF">WMSIL1_LOCUS6290</name>
</gene>
<dbReference type="PANTHER" id="PTHR23317:SF76">
    <property type="entry name" value="LD20667P"/>
    <property type="match status" value="1"/>
</dbReference>
<dbReference type="InterPro" id="IPR026791">
    <property type="entry name" value="DOCK"/>
</dbReference>
<accession>A0A564YJY9</accession>
<sequence>MHVFSIQTSLDTFCSLLSIHELEGSSLEIRNVGSLYLPFLSIACDQVSTMYGSWYHNLEKQEQESREIEKVVALLESQKNGNASGGAMKRSGWILASISAKERVKRMGRRGSVTPAPTEQQSSFTIPQGYSTSKRASKAWIYGLIPPASFLISNETSCPFSENIRKLILVEVLWILQNTQQDILKCWLANAGIQVIRGIVALLVMALGHFEYSGETDISKESTIESDISNTGFYQTKRLDSFESSNTKLAKQRERTKLLNLYVTSIVGRTLDLIADVYCNPSLNKENKEKAEENASVSRLIGSVARAYIFGLSMPQCKKTFRLLCCGVSNLLSKFPTYFLDEAAAVTTFSLYRVLLSHSLSPLIKIREISNAALFFIFQWNHKIRGHLYHTNSYMVLALHTHLAPKDLSPEPFSSPSWLLRRLDIIDDCLSEYSESLNAPISWVRLFTILIQDRRLPQASFDEDPLIPPPSTSINNRLLMARAHLPICFDVLKKYAANHSNVSQDAKRQKQINAIRFALDYINQHAPDTGLRGQISATVYDSQTITDCLIKLDELQRNSSGSQTVEKEHQHCIIEILVELASACRLVPELRQYWLLRLTEVHLLFKQPAEAAQTLLHILAIDVEQIVSRKSVSLPINLSEGVDAMARQLSIPNVLEESALEHAVGLPVPFTMSDEQSQRKMTTGTVAKRFSELVEKIAKCFHLAEQIELIPPVCEWIMPMLYAVGEQDSLNKINRLLGESYGESTHSHRLFGAYFRVGFYGSLFGDQDRKEYIYKEAPLTKLSEITARLQEYYSNQLGGKPVEIIKDSKPVVAENLCDTTAYLQITYVEPYLEEFEIRKRKSETERNYGIQRFVMVTPFTQKGSAHGNISEQYKRKVILRVPRTFPYLSTRLPVISRKEVILSPIEVALEDVAKRNQQLSVAINADPPDAKFLQMVIQGCVSTTVNQGPLGVANSFLNKRDSPLSSDIKKVSDGSTDISEDNQNELRLCLKEFLKISQEAVRLSRQLISQDQEEYQRELERNFVQIKLQMESLLKPPVSFN</sequence>
<reference evidence="4 5" key="1">
    <citation type="submission" date="2019-07" db="EMBL/GenBank/DDBJ databases">
        <authorList>
            <person name="Jastrzebski P J."/>
            <person name="Paukszto L."/>
            <person name="Jastrzebski P J."/>
        </authorList>
    </citation>
    <scope>NUCLEOTIDE SEQUENCE [LARGE SCALE GENOMIC DNA]</scope>
    <source>
        <strain evidence="4 5">WMS-il1</strain>
    </source>
</reference>
<evidence type="ECO:0000313" key="4">
    <source>
        <dbReference type="EMBL" id="VUZ47048.1"/>
    </source>
</evidence>
<feature type="domain" description="DOCKER" evidence="3">
    <location>
        <begin position="582"/>
        <end position="1039"/>
    </location>
</feature>
<dbReference type="PROSITE" id="PS51651">
    <property type="entry name" value="DOCKER"/>
    <property type="match status" value="1"/>
</dbReference>
<comment type="similarity">
    <text evidence="2">Belongs to the DOCK family.</text>
</comment>
<dbReference type="Pfam" id="PF06920">
    <property type="entry name" value="DHR-2_Lobe_A"/>
    <property type="match status" value="1"/>
</dbReference>
<dbReference type="Proteomes" id="UP000321570">
    <property type="component" value="Unassembled WGS sequence"/>
</dbReference>
<evidence type="ECO:0000259" key="3">
    <source>
        <dbReference type="PROSITE" id="PS51651"/>
    </source>
</evidence>
<dbReference type="Pfam" id="PF20421">
    <property type="entry name" value="DHR-2_Lobe_C"/>
    <property type="match status" value="1"/>
</dbReference>
<dbReference type="Gene3D" id="1.25.40.410">
    <property type="match status" value="1"/>
</dbReference>
<dbReference type="InterPro" id="IPR043161">
    <property type="entry name" value="DOCK_C_lobe_A"/>
</dbReference>
<dbReference type="InterPro" id="IPR046773">
    <property type="entry name" value="DOCKER_Lobe_C"/>
</dbReference>
<evidence type="ECO:0000313" key="5">
    <source>
        <dbReference type="Proteomes" id="UP000321570"/>
    </source>
</evidence>
<evidence type="ECO:0000256" key="2">
    <source>
        <dbReference type="PROSITE-ProRule" id="PRU00984"/>
    </source>
</evidence>
<feature type="non-terminal residue" evidence="4">
    <location>
        <position position="1041"/>
    </location>
</feature>
<evidence type="ECO:0000256" key="1">
    <source>
        <dbReference type="ARBA" id="ARBA00022658"/>
    </source>
</evidence>
<protein>
    <recommendedName>
        <fullName evidence="3">DOCKER domain-containing protein</fullName>
    </recommendedName>
</protein>
<dbReference type="InterPro" id="IPR046770">
    <property type="entry name" value="DOCKER_Lobe_B"/>
</dbReference>
<name>A0A564YJY9_HYMDI</name>
<dbReference type="GO" id="GO:0005085">
    <property type="term" value="F:guanyl-nucleotide exchange factor activity"/>
    <property type="evidence" value="ECO:0007669"/>
    <property type="project" value="UniProtKB-KW"/>
</dbReference>
<proteinExistence type="inferred from homology"/>
<dbReference type="InterPro" id="IPR046769">
    <property type="entry name" value="DOCKER_Lobe_A"/>
</dbReference>
<dbReference type="InterPro" id="IPR043162">
    <property type="entry name" value="DOCK_C_lobe_C"/>
</dbReference>
<dbReference type="GO" id="GO:0007264">
    <property type="term" value="P:small GTPase-mediated signal transduction"/>
    <property type="evidence" value="ECO:0007669"/>
    <property type="project" value="InterPro"/>
</dbReference>
<organism evidence="4 5">
    <name type="scientific">Hymenolepis diminuta</name>
    <name type="common">Rat tapeworm</name>
    <dbReference type="NCBI Taxonomy" id="6216"/>
    <lineage>
        <taxon>Eukaryota</taxon>
        <taxon>Metazoa</taxon>
        <taxon>Spiralia</taxon>
        <taxon>Lophotrochozoa</taxon>
        <taxon>Platyhelminthes</taxon>
        <taxon>Cestoda</taxon>
        <taxon>Eucestoda</taxon>
        <taxon>Cyclophyllidea</taxon>
        <taxon>Hymenolepididae</taxon>
        <taxon>Hymenolepis</taxon>
    </lineage>
</organism>
<dbReference type="AlphaFoldDB" id="A0A564YJY9"/>
<dbReference type="PANTHER" id="PTHR23317">
    <property type="entry name" value="DEDICATOR OF CYTOKINESIS DOCK"/>
    <property type="match status" value="1"/>
</dbReference>
<dbReference type="EMBL" id="CABIJS010000222">
    <property type="protein sequence ID" value="VUZ47048.1"/>
    <property type="molecule type" value="Genomic_DNA"/>
</dbReference>